<gene>
    <name evidence="1" type="ORF">MPH_00088</name>
</gene>
<organism evidence="1 2">
    <name type="scientific">Macrophomina phaseolina (strain MS6)</name>
    <name type="common">Charcoal rot fungus</name>
    <dbReference type="NCBI Taxonomy" id="1126212"/>
    <lineage>
        <taxon>Eukaryota</taxon>
        <taxon>Fungi</taxon>
        <taxon>Dikarya</taxon>
        <taxon>Ascomycota</taxon>
        <taxon>Pezizomycotina</taxon>
        <taxon>Dothideomycetes</taxon>
        <taxon>Dothideomycetes incertae sedis</taxon>
        <taxon>Botryosphaeriales</taxon>
        <taxon>Botryosphaeriaceae</taxon>
        <taxon>Macrophomina</taxon>
    </lineage>
</organism>
<dbReference type="EMBL" id="AHHD01000007">
    <property type="protein sequence ID" value="EKG22515.1"/>
    <property type="molecule type" value="Genomic_DNA"/>
</dbReference>
<reference evidence="1 2" key="1">
    <citation type="journal article" date="2012" name="BMC Genomics">
        <title>Tools to kill: Genome of one of the most destructive plant pathogenic fungi Macrophomina phaseolina.</title>
        <authorList>
            <person name="Islam M.S."/>
            <person name="Haque M.S."/>
            <person name="Islam M.M."/>
            <person name="Emdad E.M."/>
            <person name="Halim A."/>
            <person name="Hossen Q.M.M."/>
            <person name="Hossain M.Z."/>
            <person name="Ahmed B."/>
            <person name="Rahim S."/>
            <person name="Rahman M.S."/>
            <person name="Alam M.M."/>
            <person name="Hou S."/>
            <person name="Wan X."/>
            <person name="Saito J.A."/>
            <person name="Alam M."/>
        </authorList>
    </citation>
    <scope>NUCLEOTIDE SEQUENCE [LARGE SCALE GENOMIC DNA]</scope>
    <source>
        <strain evidence="1 2">MS6</strain>
    </source>
</reference>
<name>K2T0U5_MACPH</name>
<proteinExistence type="predicted"/>
<comment type="caution">
    <text evidence="1">The sequence shown here is derived from an EMBL/GenBank/DDBJ whole genome shotgun (WGS) entry which is preliminary data.</text>
</comment>
<dbReference type="InParanoid" id="K2T0U5"/>
<dbReference type="VEuPathDB" id="FungiDB:MPH_00088"/>
<sequence>MKYDRVRDRTTKMVNESFPTPYSHPSLAKGISSPVCPVARSQVTSSRGESHSSQLLIHHGPFQLLAVCLGSIAMAAAAPSTNILEARQFSCGWESCIQNGPFSCMCCPSGKPDALIVTNVCRHDNNDLIGAAPDGTCPGCSGAVSQNRSRLTNCYYSSPRLIIEEPVTCGALSGK</sequence>
<evidence type="ECO:0000313" key="1">
    <source>
        <dbReference type="EMBL" id="EKG22515.1"/>
    </source>
</evidence>
<evidence type="ECO:0000313" key="2">
    <source>
        <dbReference type="Proteomes" id="UP000007129"/>
    </source>
</evidence>
<dbReference type="Proteomes" id="UP000007129">
    <property type="component" value="Unassembled WGS sequence"/>
</dbReference>
<accession>K2T0U5</accession>
<dbReference type="HOGENOM" id="CLU_1532872_0_0_1"/>
<dbReference type="AlphaFoldDB" id="K2T0U5"/>
<protein>
    <submittedName>
        <fullName evidence="1">Uncharacterized protein</fullName>
    </submittedName>
</protein>